<dbReference type="PANTHER" id="PTHR43883">
    <property type="entry name" value="SLR0207 PROTEIN"/>
    <property type="match status" value="1"/>
</dbReference>
<dbReference type="Gene3D" id="3.90.1200.10">
    <property type="match status" value="1"/>
</dbReference>
<name>A0A3B0WMT8_9ZZZZ</name>
<reference evidence="1" key="1">
    <citation type="submission" date="2018-06" db="EMBL/GenBank/DDBJ databases">
        <authorList>
            <person name="Zhirakovskaya E."/>
        </authorList>
    </citation>
    <scope>NUCLEOTIDE SEQUENCE</scope>
</reference>
<dbReference type="InterPro" id="IPR052732">
    <property type="entry name" value="Cell-binding_unc_protein"/>
</dbReference>
<dbReference type="SUPFAM" id="SSF52540">
    <property type="entry name" value="P-loop containing nucleoside triphosphate hydrolases"/>
    <property type="match status" value="1"/>
</dbReference>
<dbReference type="EMBL" id="UOFC01000029">
    <property type="protein sequence ID" value="VAW44914.1"/>
    <property type="molecule type" value="Genomic_DNA"/>
</dbReference>
<dbReference type="PANTHER" id="PTHR43883:SF1">
    <property type="entry name" value="GLUCONOKINASE"/>
    <property type="match status" value="1"/>
</dbReference>
<dbReference type="SUPFAM" id="SSF56112">
    <property type="entry name" value="Protein kinase-like (PK-like)"/>
    <property type="match status" value="1"/>
</dbReference>
<gene>
    <name evidence="1" type="ORF">MNBD_GAMMA03-801</name>
</gene>
<sequence>MNTSDLINLLCLPQSYPHPVEVITTIETHISMVFLTGTYAYKLKKPVDFGFLNFSTLALRKKYCYLELQLNQRYSPQLYLEVVAVYLDQHNHISWQPTASYPNPIEYLVKMKQFDPNEVLGKKLQTESLNTQQTEALAGLIATFHQSAEPLYNNIALSQTELGMPKTLLHPMLDNFPTLYTHFKSDDIPHLNTLERWTQQQFKALAPFMLERRNKGYVRACHGDLHIDNMTLINHQPVLFDGIEFNETFRWIDVISDIAFLLIDLDFRKKKRLTRTILSLYLSQTVDYNALKLLTFYQVYRALVRAKITTLRATQLPPKSLEKSHLMQISHQYMHLALSYIQPKHQAHLILLQGVSGSGKSYFANQLLTLVNAIVLSSDRVRKQLYGISPLHRVSKNEKKKLYSAKMNQKVYQTLLEQAKQILSFGFNVIIDGTFLHHKHRTPFYELCNHLNQPVSYGVIYIKTSKTLATLSIESRQHLDNNPSDANVSVMLNQYQQIEPPKNNENALILDAQQLRQFFPKPLIQEFLNRPIPSI</sequence>
<dbReference type="AlphaFoldDB" id="A0A3B0WMT8"/>
<dbReference type="InterPro" id="IPR011009">
    <property type="entry name" value="Kinase-like_dom_sf"/>
</dbReference>
<dbReference type="Pfam" id="PF13671">
    <property type="entry name" value="AAA_33"/>
    <property type="match status" value="1"/>
</dbReference>
<accession>A0A3B0WMT8</accession>
<organism evidence="1">
    <name type="scientific">hydrothermal vent metagenome</name>
    <dbReference type="NCBI Taxonomy" id="652676"/>
    <lineage>
        <taxon>unclassified sequences</taxon>
        <taxon>metagenomes</taxon>
        <taxon>ecological metagenomes</taxon>
    </lineage>
</organism>
<protein>
    <submittedName>
        <fullName evidence="1">Uncharacterized protein</fullName>
    </submittedName>
</protein>
<proteinExistence type="predicted"/>
<dbReference type="InterPro" id="IPR027417">
    <property type="entry name" value="P-loop_NTPase"/>
</dbReference>
<evidence type="ECO:0000313" key="1">
    <source>
        <dbReference type="EMBL" id="VAW44914.1"/>
    </source>
</evidence>
<dbReference type="Gene3D" id="3.40.50.300">
    <property type="entry name" value="P-loop containing nucleotide triphosphate hydrolases"/>
    <property type="match status" value="1"/>
</dbReference>